<keyword evidence="13" id="KW-1185">Reference proteome</keyword>
<dbReference type="Proteomes" id="UP000492821">
    <property type="component" value="Unassembled WGS sequence"/>
</dbReference>
<dbReference type="SUPFAM" id="SSF53822">
    <property type="entry name" value="Periplasmic binding protein-like I"/>
    <property type="match status" value="1"/>
</dbReference>
<feature type="transmembrane region" description="Helical" evidence="11">
    <location>
        <begin position="767"/>
        <end position="788"/>
    </location>
</feature>
<evidence type="ECO:0000256" key="6">
    <source>
        <dbReference type="ARBA" id="ARBA00023136"/>
    </source>
</evidence>
<evidence type="ECO:0000256" key="4">
    <source>
        <dbReference type="ARBA" id="ARBA00022989"/>
    </source>
</evidence>
<dbReference type="PROSITE" id="PS00981">
    <property type="entry name" value="G_PROTEIN_RECEP_F3_3"/>
    <property type="match status" value="1"/>
</dbReference>
<dbReference type="AlphaFoldDB" id="A0A7E4USV9"/>
<dbReference type="Pfam" id="PF00003">
    <property type="entry name" value="7tm_3"/>
    <property type="match status" value="1"/>
</dbReference>
<feature type="transmembrane region" description="Helical" evidence="11">
    <location>
        <begin position="527"/>
        <end position="550"/>
    </location>
</feature>
<evidence type="ECO:0000256" key="10">
    <source>
        <dbReference type="SAM" id="MobiDB-lite"/>
    </source>
</evidence>
<feature type="transmembrane region" description="Helical" evidence="11">
    <location>
        <begin position="645"/>
        <end position="666"/>
    </location>
</feature>
<keyword evidence="8" id="KW-0325">Glycoprotein</keyword>
<evidence type="ECO:0000256" key="1">
    <source>
        <dbReference type="ARBA" id="ARBA00004651"/>
    </source>
</evidence>
<keyword evidence="9" id="KW-0807">Transducer</keyword>
<evidence type="ECO:0000256" key="11">
    <source>
        <dbReference type="SAM" id="Phobius"/>
    </source>
</evidence>
<dbReference type="GO" id="GO:0004965">
    <property type="term" value="F:G protein-coupled GABA receptor activity"/>
    <property type="evidence" value="ECO:0007669"/>
    <property type="project" value="InterPro"/>
</dbReference>
<dbReference type="InterPro" id="IPR028082">
    <property type="entry name" value="Peripla_BP_I"/>
</dbReference>
<evidence type="ECO:0000256" key="8">
    <source>
        <dbReference type="ARBA" id="ARBA00023180"/>
    </source>
</evidence>
<dbReference type="PRINTS" id="PR01176">
    <property type="entry name" value="GABABRECEPTR"/>
</dbReference>
<proteinExistence type="predicted"/>
<evidence type="ECO:0000259" key="12">
    <source>
        <dbReference type="PROSITE" id="PS50259"/>
    </source>
</evidence>
<feature type="transmembrane region" description="Helical" evidence="11">
    <location>
        <begin position="570"/>
        <end position="586"/>
    </location>
</feature>
<dbReference type="Pfam" id="PF01094">
    <property type="entry name" value="ANF_receptor"/>
    <property type="match status" value="1"/>
</dbReference>
<organism evidence="13 14">
    <name type="scientific">Panagrellus redivivus</name>
    <name type="common">Microworm</name>
    <dbReference type="NCBI Taxonomy" id="6233"/>
    <lineage>
        <taxon>Eukaryota</taxon>
        <taxon>Metazoa</taxon>
        <taxon>Ecdysozoa</taxon>
        <taxon>Nematoda</taxon>
        <taxon>Chromadorea</taxon>
        <taxon>Rhabditida</taxon>
        <taxon>Tylenchina</taxon>
        <taxon>Panagrolaimomorpha</taxon>
        <taxon>Panagrolaimoidea</taxon>
        <taxon>Panagrolaimidae</taxon>
        <taxon>Panagrellus</taxon>
    </lineage>
</organism>
<reference evidence="14" key="2">
    <citation type="submission" date="2020-10" db="UniProtKB">
        <authorList>
            <consortium name="WormBaseParasite"/>
        </authorList>
    </citation>
    <scope>IDENTIFICATION</scope>
</reference>
<evidence type="ECO:0000256" key="5">
    <source>
        <dbReference type="ARBA" id="ARBA00023040"/>
    </source>
</evidence>
<feature type="compositionally biased region" description="Basic and acidic residues" evidence="10">
    <location>
        <begin position="932"/>
        <end position="955"/>
    </location>
</feature>
<comment type="subcellular location">
    <subcellularLocation>
        <location evidence="1">Cell membrane</location>
        <topology evidence="1">Multi-pass membrane protein</topology>
    </subcellularLocation>
</comment>
<dbReference type="PANTHER" id="PTHR10519">
    <property type="entry name" value="GABA-B RECEPTOR"/>
    <property type="match status" value="1"/>
</dbReference>
<feature type="region of interest" description="Disordered" evidence="10">
    <location>
        <begin position="891"/>
        <end position="984"/>
    </location>
</feature>
<dbReference type="WBParaSite" id="Pan_g12119.t1">
    <property type="protein sequence ID" value="Pan_g12119.t1"/>
    <property type="gene ID" value="Pan_g12119"/>
</dbReference>
<dbReference type="CDD" id="cd06366">
    <property type="entry name" value="PBP1_GABAb_receptor"/>
    <property type="match status" value="1"/>
</dbReference>
<dbReference type="GO" id="GO:0038039">
    <property type="term" value="C:G protein-coupled receptor heterodimeric complex"/>
    <property type="evidence" value="ECO:0007669"/>
    <property type="project" value="TreeGrafter"/>
</dbReference>
<feature type="domain" description="G-protein coupled receptors family 3 profile" evidence="12">
    <location>
        <begin position="536"/>
        <end position="810"/>
    </location>
</feature>
<accession>A0A7E4USV9</accession>
<dbReference type="InterPro" id="IPR017978">
    <property type="entry name" value="GPCR_3_C"/>
</dbReference>
<evidence type="ECO:0000256" key="3">
    <source>
        <dbReference type="ARBA" id="ARBA00022692"/>
    </source>
</evidence>
<dbReference type="InterPro" id="IPR002455">
    <property type="entry name" value="GPCR3_GABA-B"/>
</dbReference>
<keyword evidence="5" id="KW-0297">G-protein coupled receptor</keyword>
<evidence type="ECO:0000256" key="9">
    <source>
        <dbReference type="ARBA" id="ARBA00023224"/>
    </source>
</evidence>
<dbReference type="PROSITE" id="PS50259">
    <property type="entry name" value="G_PROTEIN_RECEP_F3_4"/>
    <property type="match status" value="1"/>
</dbReference>
<keyword evidence="4 11" id="KW-1133">Transmembrane helix</keyword>
<feature type="compositionally biased region" description="Pro residues" evidence="10">
    <location>
        <begin position="895"/>
        <end position="905"/>
    </location>
</feature>
<feature type="transmembrane region" description="Helical" evidence="11">
    <location>
        <begin position="701"/>
        <end position="723"/>
    </location>
</feature>
<evidence type="ECO:0000313" key="14">
    <source>
        <dbReference type="WBParaSite" id="Pan_g12119.t1"/>
    </source>
</evidence>
<dbReference type="Gene3D" id="3.40.50.2300">
    <property type="match status" value="2"/>
</dbReference>
<dbReference type="GO" id="GO:0007214">
    <property type="term" value="P:gamma-aminobutyric acid signaling pathway"/>
    <property type="evidence" value="ECO:0007669"/>
    <property type="project" value="TreeGrafter"/>
</dbReference>
<dbReference type="InterPro" id="IPR001828">
    <property type="entry name" value="ANF_lig-bd_rcpt"/>
</dbReference>
<name>A0A7E4USV9_PANRE</name>
<feature type="transmembrane region" description="Helical" evidence="11">
    <location>
        <begin position="743"/>
        <end position="761"/>
    </location>
</feature>
<feature type="compositionally biased region" description="Polar residues" evidence="10">
    <location>
        <begin position="909"/>
        <end position="931"/>
    </location>
</feature>
<dbReference type="PRINTS" id="PR01177">
    <property type="entry name" value="GABAB1RECPTR"/>
</dbReference>
<protein>
    <submittedName>
        <fullName evidence="14">G_PROTEIN_RECEP_F3_4 domain-containing protein</fullName>
    </submittedName>
</protein>
<sequence>MQAIEMLKVQCKGQLEWFSMGNRRCPVDPRLKDTCRQGSFPDESSQLPSIRPPNDVAAYFIDPSLEDEPFLKEVITMTTREIYLFLGALFLINWNLFVTAQHCTRTAAAPRENILSLGVLFTNKYRKQLEPAIRLALYHVQQSNNILPHYCIDLIFKDTQCKTSLGMKSLFDLMSQNQRPFALFGDVCTNVNEPVAMASKYWNILQLSYAETHAKFSSADSKDQYPTFFRMVPGDRNLIAARCHLLLKYHWKRVGTIKQSDDPKYALPHEKLTTILENTYNISVIYTAGISVDQVHNIGYELDELKSRDARVLIADFSPALGLKIFCEAYQKEMYGPNYVWILQGNHKNDWLGTTDSGINCTLDQIEEVLNGHFVLEFAPQRPDTHKRLVSNKTVAQTNEELKLLCDRRRCETDEYSFYAYDGIWSLALALNATIGSSANAVSPDLVSKDVIRALRQTTFEGVTGKVIFDNNERLGMAYIRQYYNRSYVTLGHYDNSNGKFVIEKLPSWEPPIDATIVVHELQHVSYYLLAIMCSLSSIGVILALLFLFFNIKHRNHRFIRMSSPQMNNLIIAGSICTYVSVFLLGLDTRFMSESMFEKMCYAKTWVLSVGFTLAFGSMFSKTWRVHSIFTNIRKDKKAIKDYQLFMIVALIMTIDAIILCLWAVLSPFKYSITNHEKLLQQSKNYVIIPQLERCQSDYSIFFQVVFYVIKGMLMIFGCFLAWETRAVNVPALNDSKYIGMSVYNVVVMCVIGLSLSFILQERVNEAYALTSCFIIFCTTLTLSLVFVPKIIELVRTPRGTEQQRYRKGMMKSVVGKNGTDNLQRQLSMVVEGIKEKILRVEEENLKLHQILVTKSAELWDNLERLRMLGESVRDQKGTRNLCCVAAQVTSSAPPTVPPMNPIPPSLKDAQSSPATSSGDRVMMSSTGITSTDDKALLPRTPTRFDRATEADSEHQPLILDDMPSGKSDNSDGSTSTTGLSTMVRHKSEGWPWLDPTEHTTML</sequence>
<keyword evidence="7" id="KW-0675">Receptor</keyword>
<keyword evidence="6 11" id="KW-0472">Membrane</keyword>
<keyword evidence="3 11" id="KW-0812">Transmembrane</keyword>
<evidence type="ECO:0000256" key="7">
    <source>
        <dbReference type="ARBA" id="ARBA00023170"/>
    </source>
</evidence>
<dbReference type="InterPro" id="IPR017979">
    <property type="entry name" value="GPCR_3_CS"/>
</dbReference>
<evidence type="ECO:0000313" key="13">
    <source>
        <dbReference type="Proteomes" id="UP000492821"/>
    </source>
</evidence>
<dbReference type="PANTHER" id="PTHR10519:SF74">
    <property type="entry name" value="GAMMA-AMINOBUTYRIC ACID TYPE B RECEPTOR SUBUNIT 2"/>
    <property type="match status" value="1"/>
</dbReference>
<feature type="compositionally biased region" description="Low complexity" evidence="10">
    <location>
        <begin position="965"/>
        <end position="982"/>
    </location>
</feature>
<reference evidence="13" key="1">
    <citation type="journal article" date="2013" name="Genetics">
        <title>The draft genome and transcriptome of Panagrellus redivivus are shaped by the harsh demands of a free-living lifestyle.</title>
        <authorList>
            <person name="Srinivasan J."/>
            <person name="Dillman A.R."/>
            <person name="Macchietto M.G."/>
            <person name="Heikkinen L."/>
            <person name="Lakso M."/>
            <person name="Fracchia K.M."/>
            <person name="Antoshechkin I."/>
            <person name="Mortazavi A."/>
            <person name="Wong G."/>
            <person name="Sternberg P.W."/>
        </authorList>
    </citation>
    <scope>NUCLEOTIDE SEQUENCE [LARGE SCALE GENOMIC DNA]</scope>
    <source>
        <strain evidence="13">MT8872</strain>
    </source>
</reference>
<keyword evidence="2" id="KW-1003">Cell membrane</keyword>
<feature type="transmembrane region" description="Helical" evidence="11">
    <location>
        <begin position="606"/>
        <end position="624"/>
    </location>
</feature>
<evidence type="ECO:0000256" key="2">
    <source>
        <dbReference type="ARBA" id="ARBA00022475"/>
    </source>
</evidence>